<dbReference type="InterPro" id="IPR000644">
    <property type="entry name" value="CBS_dom"/>
</dbReference>
<name>A0ABS6JD00_9BACI</name>
<dbReference type="Pfam" id="PF00990">
    <property type="entry name" value="GGDEF"/>
    <property type="match status" value="1"/>
</dbReference>
<evidence type="ECO:0000313" key="2">
    <source>
        <dbReference type="EMBL" id="MBU9711550.1"/>
    </source>
</evidence>
<keyword evidence="3" id="KW-1185">Reference proteome</keyword>
<protein>
    <submittedName>
        <fullName evidence="2">GGDEF domain-containing protein</fullName>
    </submittedName>
</protein>
<dbReference type="PANTHER" id="PTHR45138">
    <property type="entry name" value="REGULATORY COMPONENTS OF SENSORY TRANSDUCTION SYSTEM"/>
    <property type="match status" value="1"/>
</dbReference>
<dbReference type="CDD" id="cd01949">
    <property type="entry name" value="GGDEF"/>
    <property type="match status" value="1"/>
</dbReference>
<reference evidence="2 3" key="1">
    <citation type="submission" date="2021-06" db="EMBL/GenBank/DDBJ databases">
        <title>Bacillus sp. RD4P76, an endophyte from a halophyte.</title>
        <authorList>
            <person name="Sun J.-Q."/>
        </authorList>
    </citation>
    <scope>NUCLEOTIDE SEQUENCE [LARGE SCALE GENOMIC DNA]</scope>
    <source>
        <strain evidence="2 3">CGMCC 1.15917</strain>
    </source>
</reference>
<dbReference type="CDD" id="cd04598">
    <property type="entry name" value="CBS_pair_GGDEF_EAL"/>
    <property type="match status" value="1"/>
</dbReference>
<accession>A0ABS6JD00</accession>
<proteinExistence type="predicted"/>
<dbReference type="Pfam" id="PF00571">
    <property type="entry name" value="CBS"/>
    <property type="match status" value="1"/>
</dbReference>
<evidence type="ECO:0000313" key="3">
    <source>
        <dbReference type="Proteomes" id="UP000784880"/>
    </source>
</evidence>
<dbReference type="EMBL" id="JAHQCS010000077">
    <property type="protein sequence ID" value="MBU9711550.1"/>
    <property type="molecule type" value="Genomic_DNA"/>
</dbReference>
<sequence length="317" mass="36061">MNNIIGDLAIPAPAVTVESTNHDIDQLFSSDSLCQGIVVKDKNKPIAITTRNQFYQKIGTLYGYSLYMGRSISYIMNDSILVVDFTTPIVDVSQKAMARDNKELYDYIIVTKNDEYFGVVSIKDLLIKMAEVQAKLASYQNPLTGLPGNQMIDKKLKETLTCNQFCVIYVDIDRFKSYNDTYGFLKGDRVIQATAALLQSCMENVDGFLGHIGGDDFLIILEHYKYQTICTDLIRDFTKIVENAYSPIHLEQKYIISNDRNGTRKKTNLFSLSVAVATNQHRTYFNADELVEYATKVKKYCKSYQYSCYYVDQVKGC</sequence>
<evidence type="ECO:0000259" key="1">
    <source>
        <dbReference type="PROSITE" id="PS50887"/>
    </source>
</evidence>
<dbReference type="NCBIfam" id="TIGR00254">
    <property type="entry name" value="GGDEF"/>
    <property type="match status" value="1"/>
</dbReference>
<dbReference type="InterPro" id="IPR000160">
    <property type="entry name" value="GGDEF_dom"/>
</dbReference>
<dbReference type="InterPro" id="IPR050469">
    <property type="entry name" value="Diguanylate_Cyclase"/>
</dbReference>
<dbReference type="RefSeq" id="WP_217065488.1">
    <property type="nucleotide sequence ID" value="NZ_JAHQCS010000077.1"/>
</dbReference>
<gene>
    <name evidence="2" type="ORF">KS419_07365</name>
</gene>
<comment type="caution">
    <text evidence="2">The sequence shown here is derived from an EMBL/GenBank/DDBJ whole genome shotgun (WGS) entry which is preliminary data.</text>
</comment>
<dbReference type="PANTHER" id="PTHR45138:SF25">
    <property type="entry name" value="GGDEF DOMAIN PROTEIN"/>
    <property type="match status" value="1"/>
</dbReference>
<feature type="domain" description="GGDEF" evidence="1">
    <location>
        <begin position="163"/>
        <end position="314"/>
    </location>
</feature>
<dbReference type="SMART" id="SM00267">
    <property type="entry name" value="GGDEF"/>
    <property type="match status" value="1"/>
</dbReference>
<organism evidence="2 3">
    <name type="scientific">Evansella tamaricis</name>
    <dbReference type="NCBI Taxonomy" id="2069301"/>
    <lineage>
        <taxon>Bacteria</taxon>
        <taxon>Bacillati</taxon>
        <taxon>Bacillota</taxon>
        <taxon>Bacilli</taxon>
        <taxon>Bacillales</taxon>
        <taxon>Bacillaceae</taxon>
        <taxon>Evansella</taxon>
    </lineage>
</organism>
<dbReference type="PROSITE" id="PS50887">
    <property type="entry name" value="GGDEF"/>
    <property type="match status" value="1"/>
</dbReference>
<dbReference type="Proteomes" id="UP000784880">
    <property type="component" value="Unassembled WGS sequence"/>
</dbReference>